<dbReference type="EMBL" id="CP109546">
    <property type="protein sequence ID" value="WTZ07775.1"/>
    <property type="molecule type" value="Genomic_DNA"/>
</dbReference>
<evidence type="ECO:0000313" key="2">
    <source>
        <dbReference type="EMBL" id="WTZ07775.1"/>
    </source>
</evidence>
<evidence type="ECO:0000259" key="1">
    <source>
        <dbReference type="Pfam" id="PF12680"/>
    </source>
</evidence>
<dbReference type="AlphaFoldDB" id="A0AAU3HS44"/>
<proteinExistence type="predicted"/>
<dbReference type="Gene3D" id="3.10.450.50">
    <property type="match status" value="1"/>
</dbReference>
<dbReference type="Pfam" id="PF12680">
    <property type="entry name" value="SnoaL_2"/>
    <property type="match status" value="1"/>
</dbReference>
<sequence length="143" mass="15918">MDTITAARRFVRVWERAWAAHDVEAILELYSDACVHRSMPFREPHRGRDELAAYLRWSFASETTTDVRFSDPLVGQDGRAVAEFRVLAQEDGRPTTLAGCVLARFDAAGLAVETRDYWHSTPGSVPALPWLTGLGPDAAERGM</sequence>
<gene>
    <name evidence="2" type="ORF">OG699_07070</name>
</gene>
<dbReference type="InterPro" id="IPR032710">
    <property type="entry name" value="NTF2-like_dom_sf"/>
</dbReference>
<accession>A0AAU3HS44</accession>
<organism evidence="2">
    <name type="scientific">Streptomyces sp. NBC_01393</name>
    <dbReference type="NCBI Taxonomy" id="2903851"/>
    <lineage>
        <taxon>Bacteria</taxon>
        <taxon>Bacillati</taxon>
        <taxon>Actinomycetota</taxon>
        <taxon>Actinomycetes</taxon>
        <taxon>Kitasatosporales</taxon>
        <taxon>Streptomycetaceae</taxon>
        <taxon>Streptomyces</taxon>
    </lineage>
</organism>
<protein>
    <submittedName>
        <fullName evidence="2">Nuclear transport factor 2 family protein</fullName>
    </submittedName>
</protein>
<feature type="domain" description="SnoaL-like" evidence="1">
    <location>
        <begin position="13"/>
        <end position="113"/>
    </location>
</feature>
<dbReference type="SUPFAM" id="SSF54427">
    <property type="entry name" value="NTF2-like"/>
    <property type="match status" value="1"/>
</dbReference>
<name>A0AAU3HS44_9ACTN</name>
<dbReference type="InterPro" id="IPR037401">
    <property type="entry name" value="SnoaL-like"/>
</dbReference>
<reference evidence="2" key="1">
    <citation type="submission" date="2022-10" db="EMBL/GenBank/DDBJ databases">
        <title>The complete genomes of actinobacterial strains from the NBC collection.</title>
        <authorList>
            <person name="Joergensen T.S."/>
            <person name="Alvarez Arevalo M."/>
            <person name="Sterndorff E.B."/>
            <person name="Faurdal D."/>
            <person name="Vuksanovic O."/>
            <person name="Mourched A.-S."/>
            <person name="Charusanti P."/>
            <person name="Shaw S."/>
            <person name="Blin K."/>
            <person name="Weber T."/>
        </authorList>
    </citation>
    <scope>NUCLEOTIDE SEQUENCE</scope>
    <source>
        <strain evidence="2">NBC_01393</strain>
    </source>
</reference>